<keyword evidence="13" id="KW-1185">Reference proteome</keyword>
<dbReference type="GO" id="GO:0003678">
    <property type="term" value="F:DNA helicase activity"/>
    <property type="evidence" value="ECO:0007669"/>
    <property type="project" value="UniProtKB-UniRule"/>
</dbReference>
<evidence type="ECO:0000256" key="6">
    <source>
        <dbReference type="ARBA" id="ARBA00022839"/>
    </source>
</evidence>
<dbReference type="STRING" id="326522.BWD08_08970"/>
<sequence length="1071" mass="120883">MLYLYQSNRLENLAAVFTRLQQLAPLQNPLAAEQIVVQSQGMRRYLNTYLARELGVAANLHFSLPAGLTWRLMCGLIPDIPALSPFAPEVMRWRLLDLFQSPVFQTASEYEAARSALHGYLGSGESAAYQLAGQLADIFDQYLVYRPQWINTWQAGGLVGLGGDEIWQAQLWRYLDDGRQTAPHRVALWRQLLDALSADKLPERFFVFGIATMAPMYLQLLQALAEHCDVHIFALNPSSEYWGNVIEAAQILQSEDDIDLSQSGHPLLASLGKQGRDFFDALAEAQITEERNYFTDMESVQTASEPTLLHRLQHDIQILTLPSEKTNRATLDDGSVRVVSAHSPLRELQVLKDQLLKILAEHPDWQPHDIAVLTPNIEPYSPFIEAVFGQAQDGAQALPYSVSDVKLSHRQPLLYALEQTLALLESRFEVNRLLPLLDNNLVLDRFGLGREDLPLLHDTIAKLNIHWGLDGTMRGRNDNLFTWQQGLERLVLGWLLPESSNPLWLDISAWHGDPNQTAVFSRFTAFVRTLADTARRWQQPAGIEEWTERVRRLLADLFAPGSDDQHALQQLEQALARWQEEAALARFGSKLPRHTVIRHLGRFLDSESQAGFLRGGITFCSMVPMRSLPFKVICLLGLNDGNFPRNTKAAAFDLIAKYPQKGDRARRDDDRYLFLEAIISAREILYLSYVGRSIHSDEPLAPSALLNELIDTVAAMTGTRSKDLHEQWVRQQPLQAFSHRYFSPQAFSDGLVSSRKDYAAALNAPAAEVGPFFSEPLGNAPDPAAPQMIGHHEFIAFWRNPVRAWLQHTLGWREPYRDGAWESAEPFEPRQPEAIVAAYTAARRNREDFRQTERRLQAASLFPAGELGTLWQNRYQTDAKSLDGELVCSPKLPARPYTLVLENGTLEGSLNHLYRHGQIYFLNKTPSAPDRIARMLEHLIFCAVGPSETDCRATHLLLPGNPQTLPEIPRQTACELLEKWLEYYRFGQTRPLPFFAKTSLAAAEEWQKTGEGGKALSRAYKEYLGNKKSTGQKSYTEVALVFGGTDPIETPLFLNLIEDLLRPLLQNLNAE</sequence>
<evidence type="ECO:0000256" key="2">
    <source>
        <dbReference type="ARBA" id="ARBA00022741"/>
    </source>
</evidence>
<dbReference type="Pfam" id="PF17946">
    <property type="entry name" value="RecC_C"/>
    <property type="match status" value="1"/>
</dbReference>
<keyword evidence="3 10" id="KW-0227">DNA damage</keyword>
<dbReference type="Gene3D" id="3.40.50.10930">
    <property type="match status" value="1"/>
</dbReference>
<dbReference type="InterPro" id="IPR006697">
    <property type="entry name" value="RecC"/>
</dbReference>
<dbReference type="NCBIfam" id="TIGR01450">
    <property type="entry name" value="recC"/>
    <property type="match status" value="1"/>
</dbReference>
<dbReference type="Gene3D" id="3.40.50.300">
    <property type="entry name" value="P-loop containing nucleotide triphosphate hydrolases"/>
    <property type="match status" value="2"/>
</dbReference>
<accession>A0A448UDI9</accession>
<comment type="similarity">
    <text evidence="10">Belongs to the RecC family.</text>
</comment>
<dbReference type="AlphaFoldDB" id="A0A448UDI9"/>
<proteinExistence type="inferred from homology"/>
<keyword evidence="2 10" id="KW-0547">Nucleotide-binding</keyword>
<dbReference type="InterPro" id="IPR013986">
    <property type="entry name" value="DExx_box_DNA_helicase_dom_sf"/>
</dbReference>
<evidence type="ECO:0000259" key="11">
    <source>
        <dbReference type="Pfam" id="PF17946"/>
    </source>
</evidence>
<protein>
    <recommendedName>
        <fullName evidence="10">RecBCD enzyme subunit RecC</fullName>
    </recommendedName>
    <alternativeName>
        <fullName evidence="10">Exonuclease V subunit RecC</fullName>
        <shortName evidence="10">ExoV subunit RecC</shortName>
    </alternativeName>
    <alternativeName>
        <fullName evidence="10">Helicase/nuclease RecBCD subunit RecC</fullName>
    </alternativeName>
</protein>
<dbReference type="RefSeq" id="WP_126304984.1">
    <property type="nucleotide sequence ID" value="NZ_LR134516.1"/>
</dbReference>
<dbReference type="Proteomes" id="UP000268229">
    <property type="component" value="Chromosome"/>
</dbReference>
<keyword evidence="9 10" id="KW-0234">DNA repair</keyword>
<reference evidence="12 13" key="1">
    <citation type="submission" date="2018-12" db="EMBL/GenBank/DDBJ databases">
        <authorList>
            <consortium name="Pathogen Informatics"/>
        </authorList>
    </citation>
    <scope>NUCLEOTIDE SEQUENCE [LARGE SCALE GENOMIC DNA]</scope>
    <source>
        <strain evidence="12 13">NCTC12227</strain>
    </source>
</reference>
<keyword evidence="1 10" id="KW-0540">Nuclease</keyword>
<gene>
    <name evidence="10 12" type="primary">recC</name>
    <name evidence="12" type="ORF">NCTC12227_01718</name>
</gene>
<evidence type="ECO:0000256" key="9">
    <source>
        <dbReference type="ARBA" id="ARBA00023204"/>
    </source>
</evidence>
<keyword evidence="4 10" id="KW-0378">Hydrolase</keyword>
<evidence type="ECO:0000256" key="10">
    <source>
        <dbReference type="HAMAP-Rule" id="MF_01486"/>
    </source>
</evidence>
<comment type="miscellaneous">
    <text evidence="10">In the RecBCD complex, RecB has a slow 3'-5' helicase, an exonuclease activity and loads RecA onto ssDNA, RecD has a fast 5'-3' helicase activity, while RecC stimulates the ATPase and processivity of the RecB helicase and contributes to recognition of the Chi site.</text>
</comment>
<dbReference type="InterPro" id="IPR027417">
    <property type="entry name" value="P-loop_NTPase"/>
</dbReference>
<dbReference type="InterPro" id="IPR041500">
    <property type="entry name" value="RecC_C"/>
</dbReference>
<dbReference type="GO" id="GO:0005524">
    <property type="term" value="F:ATP binding"/>
    <property type="evidence" value="ECO:0007669"/>
    <property type="project" value="UniProtKB-UniRule"/>
</dbReference>
<dbReference type="SUPFAM" id="SSF52540">
    <property type="entry name" value="P-loop containing nucleoside triphosphate hydrolases"/>
    <property type="match status" value="2"/>
</dbReference>
<dbReference type="GO" id="GO:0000724">
    <property type="term" value="P:double-strand break repair via homologous recombination"/>
    <property type="evidence" value="ECO:0007669"/>
    <property type="project" value="UniProtKB-UniRule"/>
</dbReference>
<dbReference type="OrthoDB" id="9762834at2"/>
<dbReference type="EMBL" id="LR134516">
    <property type="protein sequence ID" value="VEJ21951.1"/>
    <property type="molecule type" value="Genomic_DNA"/>
</dbReference>
<evidence type="ECO:0000256" key="8">
    <source>
        <dbReference type="ARBA" id="ARBA00023125"/>
    </source>
</evidence>
<keyword evidence="5 10" id="KW-0347">Helicase</keyword>
<evidence type="ECO:0000256" key="3">
    <source>
        <dbReference type="ARBA" id="ARBA00022763"/>
    </source>
</evidence>
<dbReference type="Pfam" id="PF04257">
    <property type="entry name" value="Exonuc_V_gamma"/>
    <property type="match status" value="1"/>
</dbReference>
<dbReference type="GO" id="GO:0008854">
    <property type="term" value="F:exodeoxyribonuclease V activity"/>
    <property type="evidence" value="ECO:0007669"/>
    <property type="project" value="InterPro"/>
</dbReference>
<dbReference type="InterPro" id="IPR011335">
    <property type="entry name" value="Restrct_endonuc-II-like"/>
</dbReference>
<name>A0A448UDI9_9NEIS</name>
<dbReference type="GO" id="GO:0009338">
    <property type="term" value="C:exodeoxyribonuclease V complex"/>
    <property type="evidence" value="ECO:0007669"/>
    <property type="project" value="InterPro"/>
</dbReference>
<dbReference type="PANTHER" id="PTHR30591">
    <property type="entry name" value="RECBCD ENZYME SUBUNIT RECC"/>
    <property type="match status" value="1"/>
</dbReference>
<dbReference type="PIRSF" id="PIRSF000980">
    <property type="entry name" value="RecC"/>
    <property type="match status" value="1"/>
</dbReference>
<evidence type="ECO:0000256" key="4">
    <source>
        <dbReference type="ARBA" id="ARBA00022801"/>
    </source>
</evidence>
<evidence type="ECO:0000256" key="7">
    <source>
        <dbReference type="ARBA" id="ARBA00022840"/>
    </source>
</evidence>
<dbReference type="SUPFAM" id="SSF52980">
    <property type="entry name" value="Restriction endonuclease-like"/>
    <property type="match status" value="1"/>
</dbReference>
<organism evidence="12 13">
    <name type="scientific">Neisseria animaloris</name>
    <dbReference type="NCBI Taxonomy" id="326522"/>
    <lineage>
        <taxon>Bacteria</taxon>
        <taxon>Pseudomonadati</taxon>
        <taxon>Pseudomonadota</taxon>
        <taxon>Betaproteobacteria</taxon>
        <taxon>Neisseriales</taxon>
        <taxon>Neisseriaceae</taxon>
        <taxon>Neisseria</taxon>
    </lineage>
</organism>
<keyword evidence="7 10" id="KW-0067">ATP-binding</keyword>
<dbReference type="KEGG" id="nani:NCTC12227_01718"/>
<dbReference type="HAMAP" id="MF_01486">
    <property type="entry name" value="RecC"/>
    <property type="match status" value="1"/>
</dbReference>
<feature type="domain" description="RecC C-terminal" evidence="11">
    <location>
        <begin position="791"/>
        <end position="1005"/>
    </location>
</feature>
<evidence type="ECO:0000313" key="13">
    <source>
        <dbReference type="Proteomes" id="UP000268229"/>
    </source>
</evidence>
<comment type="function">
    <text evidence="10">A helicase/nuclease that prepares dsDNA breaks (DSB) for recombinational DNA repair. Binds to DSBs and unwinds DNA via a highly rapid and processive ATP-dependent bidirectional helicase activity. Unwinds dsDNA until it encounters a Chi (crossover hotspot instigator) sequence from the 3' direction. Cuts ssDNA a few nucleotides 3' to the Chi site. The properties and activities of the enzyme are changed at Chi. The Chi-altered holoenzyme produces a long 3'-ssDNA overhang and facilitates RecA-binding to the ssDNA for homologous DNA recombination and repair. Holoenzyme degrades any linearized DNA that is unable to undergo homologous recombination. In the holoenzyme this subunit recognizes the wild-type Chi sequence, and when added to isolated RecB increases its ATP-dependent helicase processivity.</text>
</comment>
<comment type="subunit">
    <text evidence="10">Heterotrimer of RecB, RecC and RecD. All subunits contribute to DNA-binding.</text>
</comment>
<dbReference type="GO" id="GO:0003677">
    <property type="term" value="F:DNA binding"/>
    <property type="evidence" value="ECO:0007669"/>
    <property type="project" value="UniProtKB-UniRule"/>
</dbReference>
<keyword evidence="8 10" id="KW-0238">DNA-binding</keyword>
<dbReference type="Gene3D" id="1.10.10.160">
    <property type="match status" value="1"/>
</dbReference>
<keyword evidence="6 10" id="KW-0269">Exonuclease</keyword>
<evidence type="ECO:0000256" key="1">
    <source>
        <dbReference type="ARBA" id="ARBA00022722"/>
    </source>
</evidence>
<evidence type="ECO:0000313" key="12">
    <source>
        <dbReference type="EMBL" id="VEJ21951.1"/>
    </source>
</evidence>
<evidence type="ECO:0000256" key="5">
    <source>
        <dbReference type="ARBA" id="ARBA00022806"/>
    </source>
</evidence>
<dbReference type="PANTHER" id="PTHR30591:SF1">
    <property type="entry name" value="RECBCD ENZYME SUBUNIT RECC"/>
    <property type="match status" value="1"/>
</dbReference>